<gene>
    <name evidence="1" type="ORF">GBF38_004735</name>
</gene>
<keyword evidence="2" id="KW-1185">Reference proteome</keyword>
<dbReference type="EMBL" id="CM024801">
    <property type="protein sequence ID" value="KAG8012221.1"/>
    <property type="molecule type" value="Genomic_DNA"/>
</dbReference>
<feature type="non-terminal residue" evidence="1">
    <location>
        <position position="207"/>
    </location>
</feature>
<reference evidence="1" key="1">
    <citation type="submission" date="2020-04" db="EMBL/GenBank/DDBJ databases">
        <title>A chromosome-scale assembly and high-density genetic map of the yellow drum (Nibea albiflora) genome.</title>
        <authorList>
            <person name="Xu D."/>
            <person name="Zhang W."/>
            <person name="Chen R."/>
            <person name="Tan P."/>
            <person name="Wang L."/>
            <person name="Song H."/>
            <person name="Tian L."/>
            <person name="Zhu Q."/>
            <person name="Wang B."/>
        </authorList>
    </citation>
    <scope>NUCLEOTIDE SEQUENCE</scope>
    <source>
        <strain evidence="1">ZJHYS-2018</strain>
    </source>
</reference>
<proteinExistence type="predicted"/>
<comment type="caution">
    <text evidence="1">The sequence shown here is derived from an EMBL/GenBank/DDBJ whole genome shotgun (WGS) entry which is preliminary data.</text>
</comment>
<protein>
    <submittedName>
        <fullName evidence="1">Uncharacterized protein</fullName>
    </submittedName>
</protein>
<organism evidence="1 2">
    <name type="scientific">Nibea albiflora</name>
    <name type="common">Yellow drum</name>
    <name type="synonym">Corvina albiflora</name>
    <dbReference type="NCBI Taxonomy" id="240163"/>
    <lineage>
        <taxon>Eukaryota</taxon>
        <taxon>Metazoa</taxon>
        <taxon>Chordata</taxon>
        <taxon>Craniata</taxon>
        <taxon>Vertebrata</taxon>
        <taxon>Euteleostomi</taxon>
        <taxon>Actinopterygii</taxon>
        <taxon>Neopterygii</taxon>
        <taxon>Teleostei</taxon>
        <taxon>Neoteleostei</taxon>
        <taxon>Acanthomorphata</taxon>
        <taxon>Eupercaria</taxon>
        <taxon>Sciaenidae</taxon>
        <taxon>Nibea</taxon>
    </lineage>
</organism>
<evidence type="ECO:0000313" key="2">
    <source>
        <dbReference type="Proteomes" id="UP000805704"/>
    </source>
</evidence>
<accession>A0ACB7FD57</accession>
<sequence>MALRSGGGANQIRSNCLAGRWLRETADNARRHLLRSHTHFLPVEEAAVPACPLIPSPCRRAGGLWTHGTCRTPPRYRCSCNGRTRKWDWSITTLIMPETTAPTWPSRIAVDLPYCQSFSLGMRARSEALTVIKRISVWLNVACIDFGFDEAVTKLEDGRRRLTAAGVFTGQEQHIRYEHIYLPEPSSQSEVEYADIKRPRLDMGPES</sequence>
<evidence type="ECO:0000313" key="1">
    <source>
        <dbReference type="EMBL" id="KAG8012221.1"/>
    </source>
</evidence>
<name>A0ACB7FD57_NIBAL</name>
<dbReference type="Proteomes" id="UP000805704">
    <property type="component" value="Chromosome 13"/>
</dbReference>